<dbReference type="Gene3D" id="1.25.10.10">
    <property type="entry name" value="Leucine-rich Repeat Variant"/>
    <property type="match status" value="1"/>
</dbReference>
<reference evidence="7" key="1">
    <citation type="submission" date="2025-08" db="UniProtKB">
        <authorList>
            <consortium name="RefSeq"/>
        </authorList>
    </citation>
    <scope>IDENTIFICATION</scope>
    <source>
        <tissue evidence="7">Muscle</tissue>
    </source>
</reference>
<keyword evidence="3" id="KW-0963">Cytoplasm</keyword>
<evidence type="ECO:0000313" key="6">
    <source>
        <dbReference type="Proteomes" id="UP000504631"/>
    </source>
</evidence>
<dbReference type="PANTHER" id="PTHR12425:SF5">
    <property type="entry name" value="SYNEMBRYN"/>
    <property type="match status" value="1"/>
</dbReference>
<dbReference type="GO" id="GO:0007186">
    <property type="term" value="P:G protein-coupled receptor signaling pathway"/>
    <property type="evidence" value="ECO:0007669"/>
    <property type="project" value="TreeGrafter"/>
</dbReference>
<comment type="subcellular location">
    <subcellularLocation>
        <location evidence="1">Cytoplasm</location>
        <location evidence="1">Cell cortex</location>
    </subcellularLocation>
</comment>
<dbReference type="Pfam" id="PF10165">
    <property type="entry name" value="Ric8"/>
    <property type="match status" value="1"/>
</dbReference>
<dbReference type="SUPFAM" id="SSF48371">
    <property type="entry name" value="ARM repeat"/>
    <property type="match status" value="1"/>
</dbReference>
<dbReference type="InterPro" id="IPR019318">
    <property type="entry name" value="Gua_nucleotide_exch_fac_Ric8"/>
</dbReference>
<evidence type="ECO:0000256" key="4">
    <source>
        <dbReference type="ARBA" id="ARBA00022658"/>
    </source>
</evidence>
<evidence type="ECO:0000256" key="1">
    <source>
        <dbReference type="ARBA" id="ARBA00004544"/>
    </source>
</evidence>
<proteinExistence type="inferred from homology"/>
<dbReference type="GeneID" id="117242512"/>
<dbReference type="PANTHER" id="PTHR12425">
    <property type="entry name" value="SYNEMBRYN"/>
    <property type="match status" value="1"/>
</dbReference>
<dbReference type="RefSeq" id="XP_033365130.1">
    <property type="nucleotide sequence ID" value="XM_033509239.1"/>
</dbReference>
<dbReference type="Proteomes" id="UP000504631">
    <property type="component" value="Unplaced"/>
</dbReference>
<dbReference type="CTD" id="60626"/>
<dbReference type="InterPro" id="IPR008376">
    <property type="entry name" value="Chaperone_Ric-8_A/B"/>
</dbReference>
<dbReference type="KEGG" id="bvk:117242512"/>
<name>A0A6J3LIP9_9HYME</name>
<dbReference type="InterPro" id="IPR016024">
    <property type="entry name" value="ARM-type_fold"/>
</dbReference>
<dbReference type="GO" id="GO:0005938">
    <property type="term" value="C:cell cortex"/>
    <property type="evidence" value="ECO:0007669"/>
    <property type="project" value="UniProtKB-SubCell"/>
</dbReference>
<evidence type="ECO:0000256" key="2">
    <source>
        <dbReference type="ARBA" id="ARBA00009049"/>
    </source>
</evidence>
<comment type="similarity">
    <text evidence="2">Belongs to the synembryn family.</text>
</comment>
<keyword evidence="6" id="KW-1185">Reference proteome</keyword>
<gene>
    <name evidence="7" type="primary">LOC117242512</name>
</gene>
<dbReference type="GO" id="GO:0005085">
    <property type="term" value="F:guanyl-nucleotide exchange factor activity"/>
    <property type="evidence" value="ECO:0007669"/>
    <property type="project" value="UniProtKB-KW"/>
</dbReference>
<keyword evidence="4" id="KW-0344">Guanine-nucleotide releasing factor</keyword>
<evidence type="ECO:0000313" key="7">
    <source>
        <dbReference type="RefSeq" id="XP_033365130.1"/>
    </source>
</evidence>
<evidence type="ECO:0000256" key="5">
    <source>
        <dbReference type="ARBA" id="ARBA00023186"/>
    </source>
</evidence>
<accession>A0A6J3LIP9</accession>
<dbReference type="AlphaFoldDB" id="A0A6J3LIP9"/>
<dbReference type="InterPro" id="IPR011989">
    <property type="entry name" value="ARM-like"/>
</dbReference>
<evidence type="ECO:0000256" key="3">
    <source>
        <dbReference type="ARBA" id="ARBA00022490"/>
    </source>
</evidence>
<protein>
    <submittedName>
        <fullName evidence="7">Synembryn-A</fullName>
    </submittedName>
</protein>
<sequence length="523" mass="60274">MEALVQRIISDTSDEFSKDIAIFEENYGSRTVFEELNHDKLREKLWEKLFHCLSDNSQSSLHHNCLSTLRILSRDKTKLYELITGERLGIILNNAALKDTGAKEHIYTNVTVEALKLLCNLIFNSAKVQEILPKTLCLQCLIERMKKYNDHIPYEVTLFDTRIVFLITALNATTRHVVKTELNGDECLIKMLENISNQYEQDKSHDIKEDNATLLCEILKALFNLYINSDDMAEEEKNKSLVLILRKLLLSECKKEDDLQSNIANLLTVIPYYCYSVMIPPSKEKHKQIYQNMDMSAVYVLLKFLDKRLNYKTDLIGNLSPIVTTFIRMVKAERLIRKYARLQILPPLRDVMHRPEEGTTLRAKLCKLLTSPVVEVRDLVAEFLFILCKENVVRMVKYTGYGNAAGMFANKGLLGSNKKKPNYYSSESEDSETEEYLKHKEQINPVTGCFEHPKPNPLEGMSEEQKEYEALQLLGLVDKLTREGVMQPCRIGEDGKPKPIEHVLELQEKLPKQQYAHQDSDSD</sequence>
<dbReference type="PRINTS" id="PR01802">
    <property type="entry name" value="SYNEMBRYN"/>
</dbReference>
<dbReference type="GO" id="GO:0001965">
    <property type="term" value="F:G-protein alpha-subunit binding"/>
    <property type="evidence" value="ECO:0007669"/>
    <property type="project" value="TreeGrafter"/>
</dbReference>
<organism evidence="6 7">
    <name type="scientific">Bombus vosnesenskii</name>
    <dbReference type="NCBI Taxonomy" id="207650"/>
    <lineage>
        <taxon>Eukaryota</taxon>
        <taxon>Metazoa</taxon>
        <taxon>Ecdysozoa</taxon>
        <taxon>Arthropoda</taxon>
        <taxon>Hexapoda</taxon>
        <taxon>Insecta</taxon>
        <taxon>Pterygota</taxon>
        <taxon>Neoptera</taxon>
        <taxon>Endopterygota</taxon>
        <taxon>Hymenoptera</taxon>
        <taxon>Apocrita</taxon>
        <taxon>Aculeata</taxon>
        <taxon>Apoidea</taxon>
        <taxon>Anthophila</taxon>
        <taxon>Apidae</taxon>
        <taxon>Bombus</taxon>
        <taxon>Pyrobombus</taxon>
    </lineage>
</organism>
<keyword evidence="5" id="KW-0143">Chaperone</keyword>